<keyword evidence="1" id="KW-0472">Membrane</keyword>
<reference evidence="2" key="1">
    <citation type="submission" date="2023-03" db="EMBL/GenBank/DDBJ databases">
        <title>Massive genome expansion in bonnet fungi (Mycena s.s.) driven by repeated elements and novel gene families across ecological guilds.</title>
        <authorList>
            <consortium name="Lawrence Berkeley National Laboratory"/>
            <person name="Harder C.B."/>
            <person name="Miyauchi S."/>
            <person name="Viragh M."/>
            <person name="Kuo A."/>
            <person name="Thoen E."/>
            <person name="Andreopoulos B."/>
            <person name="Lu D."/>
            <person name="Skrede I."/>
            <person name="Drula E."/>
            <person name="Henrissat B."/>
            <person name="Morin E."/>
            <person name="Kohler A."/>
            <person name="Barry K."/>
            <person name="LaButti K."/>
            <person name="Morin E."/>
            <person name="Salamov A."/>
            <person name="Lipzen A."/>
            <person name="Mereny Z."/>
            <person name="Hegedus B."/>
            <person name="Baldrian P."/>
            <person name="Stursova M."/>
            <person name="Weitz H."/>
            <person name="Taylor A."/>
            <person name="Grigoriev I.V."/>
            <person name="Nagy L.G."/>
            <person name="Martin F."/>
            <person name="Kauserud H."/>
        </authorList>
    </citation>
    <scope>NUCLEOTIDE SEQUENCE</scope>
    <source>
        <strain evidence="2">CBHHK188m</strain>
    </source>
</reference>
<keyword evidence="3" id="KW-1185">Reference proteome</keyword>
<proteinExistence type="predicted"/>
<evidence type="ECO:0000313" key="3">
    <source>
        <dbReference type="Proteomes" id="UP001215280"/>
    </source>
</evidence>
<sequence>MIIITIVTKPLVCLSFSPRHQLLPLPLGLGLASTPQMILHYSESEANSLLSLFANVQHSLAPPPTPPVRRVPFQPSREILVPIIRFAGFGTLFVNSGFITPLLAFWQLILGRNGLNCIFLDHASGQQPWCNVWPNTSRVGVGMLRCQTCVVR</sequence>
<comment type="caution">
    <text evidence="2">The sequence shown here is derived from an EMBL/GenBank/DDBJ whole genome shotgun (WGS) entry which is preliminary data.</text>
</comment>
<name>A0AAD7HZD3_9AGAR</name>
<gene>
    <name evidence="2" type="ORF">DFH07DRAFT_781204</name>
</gene>
<keyword evidence="1" id="KW-1133">Transmembrane helix</keyword>
<protein>
    <submittedName>
        <fullName evidence="2">Uncharacterized protein</fullName>
    </submittedName>
</protein>
<evidence type="ECO:0000313" key="2">
    <source>
        <dbReference type="EMBL" id="KAJ7731549.1"/>
    </source>
</evidence>
<keyword evidence="1" id="KW-0812">Transmembrane</keyword>
<feature type="transmembrane region" description="Helical" evidence="1">
    <location>
        <begin position="79"/>
        <end position="106"/>
    </location>
</feature>
<dbReference type="EMBL" id="JARJLG010000182">
    <property type="protein sequence ID" value="KAJ7731549.1"/>
    <property type="molecule type" value="Genomic_DNA"/>
</dbReference>
<accession>A0AAD7HZD3</accession>
<organism evidence="2 3">
    <name type="scientific">Mycena maculata</name>
    <dbReference type="NCBI Taxonomy" id="230809"/>
    <lineage>
        <taxon>Eukaryota</taxon>
        <taxon>Fungi</taxon>
        <taxon>Dikarya</taxon>
        <taxon>Basidiomycota</taxon>
        <taxon>Agaricomycotina</taxon>
        <taxon>Agaricomycetes</taxon>
        <taxon>Agaricomycetidae</taxon>
        <taxon>Agaricales</taxon>
        <taxon>Marasmiineae</taxon>
        <taxon>Mycenaceae</taxon>
        <taxon>Mycena</taxon>
    </lineage>
</organism>
<dbReference type="Proteomes" id="UP001215280">
    <property type="component" value="Unassembled WGS sequence"/>
</dbReference>
<evidence type="ECO:0000256" key="1">
    <source>
        <dbReference type="SAM" id="Phobius"/>
    </source>
</evidence>
<dbReference type="AlphaFoldDB" id="A0AAD7HZD3"/>